<evidence type="ECO:0000313" key="1">
    <source>
        <dbReference type="EMBL" id="SNS54591.1"/>
    </source>
</evidence>
<reference evidence="1 2" key="1">
    <citation type="submission" date="2017-06" db="EMBL/GenBank/DDBJ databases">
        <authorList>
            <person name="Kim H.J."/>
            <person name="Triplett B.A."/>
        </authorList>
    </citation>
    <scope>NUCLEOTIDE SEQUENCE [LARGE SCALE GENOMIC DNA]</scope>
    <source>
        <strain evidence="1 2">DSM 19307</strain>
    </source>
</reference>
<evidence type="ECO:0008006" key="3">
    <source>
        <dbReference type="Google" id="ProtNLM"/>
    </source>
</evidence>
<protein>
    <recommendedName>
        <fullName evidence="3">Outer membrane protein beta-barrel domain-containing protein</fullName>
    </recommendedName>
</protein>
<dbReference type="Proteomes" id="UP000198393">
    <property type="component" value="Unassembled WGS sequence"/>
</dbReference>
<name>A0A239FCX7_EKHLU</name>
<gene>
    <name evidence="1" type="ORF">SAMN05421640_0607</name>
</gene>
<keyword evidence="2" id="KW-1185">Reference proteome</keyword>
<dbReference type="AlphaFoldDB" id="A0A239FCX7"/>
<organism evidence="1 2">
    <name type="scientific">Ekhidna lutea</name>
    <dbReference type="NCBI Taxonomy" id="447679"/>
    <lineage>
        <taxon>Bacteria</taxon>
        <taxon>Pseudomonadati</taxon>
        <taxon>Bacteroidota</taxon>
        <taxon>Cytophagia</taxon>
        <taxon>Cytophagales</taxon>
        <taxon>Reichenbachiellaceae</taxon>
        <taxon>Ekhidna</taxon>
    </lineage>
</organism>
<sequence length="177" mass="20452">MHRHHRHPMKILFAALFLLTSLVSVGQQLYEKSSGLRLGHTSGLTFKKFVTEDEAVELLLSGRNEGMQFGAQYLFHEPMEFSFNDRFYLHYGIGGHIGYEKFDDLSKVLSNATGDEFIYESKTFFAMGVDASLGLEYRWLEIPATFGFDIKPYFNFIGMRHTKAKFWDAAISFKYVF</sequence>
<proteinExistence type="predicted"/>
<dbReference type="EMBL" id="FZPD01000001">
    <property type="protein sequence ID" value="SNS54591.1"/>
    <property type="molecule type" value="Genomic_DNA"/>
</dbReference>
<accession>A0A239FCX7</accession>
<evidence type="ECO:0000313" key="2">
    <source>
        <dbReference type="Proteomes" id="UP000198393"/>
    </source>
</evidence>